<proteinExistence type="predicted"/>
<comment type="caution">
    <text evidence="2">The sequence shown here is derived from an EMBL/GenBank/DDBJ whole genome shotgun (WGS) entry which is preliminary data.</text>
</comment>
<gene>
    <name evidence="2" type="ORF">H9777_07360</name>
</gene>
<protein>
    <recommendedName>
        <fullName evidence="4">Nuclease associated modular domain-containing protein</fullName>
    </recommendedName>
</protein>
<organism evidence="2 3">
    <name type="scientific">Candidatus Phocaeicola faecigallinarum</name>
    <dbReference type="NCBI Taxonomy" id="2838732"/>
    <lineage>
        <taxon>Bacteria</taxon>
        <taxon>Pseudomonadati</taxon>
        <taxon>Bacteroidota</taxon>
        <taxon>Bacteroidia</taxon>
        <taxon>Bacteroidales</taxon>
        <taxon>Bacteroidaceae</taxon>
        <taxon>Phocaeicola</taxon>
    </lineage>
</organism>
<reference evidence="2" key="1">
    <citation type="journal article" date="2021" name="PeerJ">
        <title>Extensive microbial diversity within the chicken gut microbiome revealed by metagenomics and culture.</title>
        <authorList>
            <person name="Gilroy R."/>
            <person name="Ravi A."/>
            <person name="Getino M."/>
            <person name="Pursley I."/>
            <person name="Horton D.L."/>
            <person name="Alikhan N.F."/>
            <person name="Baker D."/>
            <person name="Gharbi K."/>
            <person name="Hall N."/>
            <person name="Watson M."/>
            <person name="Adriaenssens E.M."/>
            <person name="Foster-Nyarko E."/>
            <person name="Jarju S."/>
            <person name="Secka A."/>
            <person name="Antonio M."/>
            <person name="Oren A."/>
            <person name="Chaudhuri R.R."/>
            <person name="La Ragione R."/>
            <person name="Hildebrand F."/>
            <person name="Pallen M.J."/>
        </authorList>
    </citation>
    <scope>NUCLEOTIDE SEQUENCE</scope>
    <source>
        <strain evidence="2">G4-2901</strain>
    </source>
</reference>
<evidence type="ECO:0000256" key="1">
    <source>
        <dbReference type="SAM" id="MobiDB-lite"/>
    </source>
</evidence>
<dbReference type="Proteomes" id="UP000783796">
    <property type="component" value="Unassembled WGS sequence"/>
</dbReference>
<evidence type="ECO:0008006" key="4">
    <source>
        <dbReference type="Google" id="ProtNLM"/>
    </source>
</evidence>
<feature type="compositionally biased region" description="Basic and acidic residues" evidence="1">
    <location>
        <begin position="7"/>
        <end position="19"/>
    </location>
</feature>
<name>A0A948TBM1_9BACT</name>
<reference evidence="2" key="2">
    <citation type="submission" date="2021-04" db="EMBL/GenBank/DDBJ databases">
        <authorList>
            <person name="Gilroy R."/>
        </authorList>
    </citation>
    <scope>NUCLEOTIDE SEQUENCE</scope>
    <source>
        <strain evidence="2">G4-2901</strain>
    </source>
</reference>
<evidence type="ECO:0000313" key="3">
    <source>
        <dbReference type="Proteomes" id="UP000783796"/>
    </source>
</evidence>
<sequence>MNTNKRQYRELNPETKEKISQSMRGRGKTVSHKEAISNGLKSYWKNIPHKPIEKD</sequence>
<accession>A0A948TBM1</accession>
<dbReference type="AlphaFoldDB" id="A0A948TBM1"/>
<evidence type="ECO:0000313" key="2">
    <source>
        <dbReference type="EMBL" id="MBU3838118.1"/>
    </source>
</evidence>
<dbReference type="EMBL" id="JAHLFW010000064">
    <property type="protein sequence ID" value="MBU3838118.1"/>
    <property type="molecule type" value="Genomic_DNA"/>
</dbReference>
<feature type="region of interest" description="Disordered" evidence="1">
    <location>
        <begin position="1"/>
        <end position="34"/>
    </location>
</feature>